<dbReference type="EMBL" id="JABBFX010000001">
    <property type="protein sequence ID" value="NML45382.1"/>
    <property type="molecule type" value="Genomic_DNA"/>
</dbReference>
<dbReference type="InterPro" id="IPR036111">
    <property type="entry name" value="Mal/L-sulfo/L-lacto_DH-like_sf"/>
</dbReference>
<dbReference type="SUPFAM" id="SSF89733">
    <property type="entry name" value="L-sulfolactate dehydrogenase-like"/>
    <property type="match status" value="1"/>
</dbReference>
<dbReference type="Gene3D" id="3.30.1370.60">
    <property type="entry name" value="Hypothetical oxidoreductase yiak, domain 2"/>
    <property type="match status" value="1"/>
</dbReference>
<dbReference type="Gene3D" id="1.10.1530.10">
    <property type="match status" value="1"/>
</dbReference>
<reference evidence="3 4" key="1">
    <citation type="submission" date="2020-04" db="EMBL/GenBank/DDBJ databases">
        <title>Ramlibacter sp. G-1-2-2 isolated from soil.</title>
        <authorList>
            <person name="Dahal R.H."/>
        </authorList>
    </citation>
    <scope>NUCLEOTIDE SEQUENCE [LARGE SCALE GENOMIC DNA]</scope>
    <source>
        <strain evidence="3 4">G-1-2-2</strain>
    </source>
</reference>
<evidence type="ECO:0000256" key="1">
    <source>
        <dbReference type="ARBA" id="ARBA00006056"/>
    </source>
</evidence>
<dbReference type="RefSeq" id="WP_169419451.1">
    <property type="nucleotide sequence ID" value="NZ_JABBFX010000001.1"/>
</dbReference>
<evidence type="ECO:0000256" key="2">
    <source>
        <dbReference type="ARBA" id="ARBA00023002"/>
    </source>
</evidence>
<comment type="caution">
    <text evidence="3">The sequence shown here is derived from an EMBL/GenBank/DDBJ whole genome shotgun (WGS) entry which is preliminary data.</text>
</comment>
<organism evidence="3 4">
    <name type="scientific">Ramlibacter agri</name>
    <dbReference type="NCBI Taxonomy" id="2728837"/>
    <lineage>
        <taxon>Bacteria</taxon>
        <taxon>Pseudomonadati</taxon>
        <taxon>Pseudomonadota</taxon>
        <taxon>Betaproteobacteria</taxon>
        <taxon>Burkholderiales</taxon>
        <taxon>Comamonadaceae</taxon>
        <taxon>Ramlibacter</taxon>
    </lineage>
</organism>
<comment type="similarity">
    <text evidence="1">Belongs to the LDH2/MDH2 oxidoreductase family.</text>
</comment>
<dbReference type="PANTHER" id="PTHR11091:SF0">
    <property type="entry name" value="MALATE DEHYDROGENASE"/>
    <property type="match status" value="1"/>
</dbReference>
<dbReference type="PANTHER" id="PTHR11091">
    <property type="entry name" value="OXIDOREDUCTASE-RELATED"/>
    <property type="match status" value="1"/>
</dbReference>
<keyword evidence="4" id="KW-1185">Reference proteome</keyword>
<dbReference type="InterPro" id="IPR003767">
    <property type="entry name" value="Malate/L-lactate_DH-like"/>
</dbReference>
<protein>
    <submittedName>
        <fullName evidence="3">Ldh family oxidoreductase</fullName>
    </submittedName>
</protein>
<proteinExistence type="inferred from homology"/>
<keyword evidence="2" id="KW-0560">Oxidoreductase</keyword>
<dbReference type="InterPro" id="IPR043144">
    <property type="entry name" value="Mal/L-sulf/L-lact_DH-like_ah"/>
</dbReference>
<dbReference type="Pfam" id="PF02615">
    <property type="entry name" value="Ldh_2"/>
    <property type="match status" value="1"/>
</dbReference>
<dbReference type="GO" id="GO:0016491">
    <property type="term" value="F:oxidoreductase activity"/>
    <property type="evidence" value="ECO:0007669"/>
    <property type="project" value="UniProtKB-KW"/>
</dbReference>
<accession>A0A848H6A3</accession>
<evidence type="ECO:0000313" key="4">
    <source>
        <dbReference type="Proteomes" id="UP000541185"/>
    </source>
</evidence>
<name>A0A848H6A3_9BURK</name>
<sequence>MQSPSPRFGADSLRDFARNLLAAAGMPDDKADAVAGILVQGDLMGHTTHGLQLLAPYLRDIDAGSMRVDGGPQVVADAPAALTWDGRRLPGPWLVLQAMEAAAERARTMGTCTVVIRRSHHIASLASYHLRATEQGLLLLLACSDPNASSVAPFGGLDPVFTPNPLSAGIPAPGLPIVTDISTSTTTNGLTNRLQQEGGKLPAPWLIDGEGRPSDDPGVLFREPKGTILPLGGLDSGHKGYGLSLLVEALTGGLAGHGRADPKEGWGATVLLQVMDPQRFAGSEAFLRQTGELVRQCHASRPARAGRPVRLPGEQGFALAETQRREGVALHPGIVDALRPWAEKLRVEIPGALA</sequence>
<dbReference type="InterPro" id="IPR043143">
    <property type="entry name" value="Mal/L-sulf/L-lact_DH-like_NADP"/>
</dbReference>
<gene>
    <name evidence="3" type="ORF">HHL11_16630</name>
</gene>
<dbReference type="AlphaFoldDB" id="A0A848H6A3"/>
<dbReference type="Proteomes" id="UP000541185">
    <property type="component" value="Unassembled WGS sequence"/>
</dbReference>
<evidence type="ECO:0000313" key="3">
    <source>
        <dbReference type="EMBL" id="NML45382.1"/>
    </source>
</evidence>